<dbReference type="AlphaFoldDB" id="A0ABD0WZU2"/>
<organism evidence="2 3">
    <name type="scientific">Umbra pygmaea</name>
    <name type="common">Eastern mudminnow</name>
    <dbReference type="NCBI Taxonomy" id="75934"/>
    <lineage>
        <taxon>Eukaryota</taxon>
        <taxon>Metazoa</taxon>
        <taxon>Chordata</taxon>
        <taxon>Craniata</taxon>
        <taxon>Vertebrata</taxon>
        <taxon>Euteleostomi</taxon>
        <taxon>Actinopterygii</taxon>
        <taxon>Neopterygii</taxon>
        <taxon>Teleostei</taxon>
        <taxon>Protacanthopterygii</taxon>
        <taxon>Esociformes</taxon>
        <taxon>Umbridae</taxon>
        <taxon>Umbra</taxon>
    </lineage>
</organism>
<feature type="region of interest" description="Disordered" evidence="1">
    <location>
        <begin position="542"/>
        <end position="567"/>
    </location>
</feature>
<name>A0ABD0WZU2_UMBPY</name>
<sequence length="910" mass="101427">MIIFVSPYLTLRSSSLSDVKPSNCIQNTSYLSCPCNNNPPLCDFTLQHTDSEGALLGDKSPLKPAACVRTLGPSPEQSEMPRVQEELGRRRHSLEPLCPRAWDSKPVSFCREGPEQEEAGMNTEDILMEEDQASVEDGPPESSTPKIVVMEPIEDYAPVNTESPPTEPPRQLETSEPEETCTGGVHEEESYREEEESYREEEESYREEEESYREEEEESDCSALHPDEIDSSVTNGDCSELGEMDETLGAEPDTILPTSVLDQASIIAEHFVGRLSRRGSFEYSEDLPLLGCPSPQLLCQTDRTLYLNADLQEKTQIVVNSIPEPPLQLEADPSMPAPTQDHLIEIERGSTLSNQDRVLIHKIRTYYEQAEHQDASFSIKRRESLSYIPPGLVRQLSRQLNSKPWEQVVPGHQKLSPNNRPSSWSVFDLPGLGSTSNNPMLEPHKAADTSSSSQLVNDAPVGDEVEFFRPSSDMVQVWQDMEMVEVSGSLEEHQDVQRTENIVNPRLHLSRITGTTIKSPETENIKPLKCLDEAAMDIVSEDSPDLLPSTNSSDITSEQDSFQNKTLQSEERLRIAPLPRITSMCSPGEEDLILQDMERMKNKVFQLARQYSQRIRNSRPMVKQRNREAEKHLTEKDLPVVYEEKVQRGRPNLTLSLKSYEQVIMSELRSPSPALSLDSGASSQVTSPCPHGPHSPVQTGSFLWPDVQELRSKYTNPRLDPGSCHSTSVSRSCSIPERIESCTEGFGTPRSPTGSSSSCNNSKGTISGQTAFPETKPSVHELGQGSTEQSQLSPPLCRWNSLDHMLGTLPLHELQNLQKPMRSSYLAGQATLLNEQTVIVVEKVPGARLAETGRKERIDEQGAEGLNFSKSFDYQHCAKISALNSGKKTEGSLVKNLRAKFQNLGSFKHE</sequence>
<feature type="compositionally biased region" description="Polar residues" evidence="1">
    <location>
        <begin position="784"/>
        <end position="793"/>
    </location>
</feature>
<accession>A0ABD0WZU2</accession>
<evidence type="ECO:0000313" key="3">
    <source>
        <dbReference type="Proteomes" id="UP001557470"/>
    </source>
</evidence>
<feature type="region of interest" description="Disordered" evidence="1">
    <location>
        <begin position="744"/>
        <end position="794"/>
    </location>
</feature>
<proteinExistence type="predicted"/>
<evidence type="ECO:0000256" key="1">
    <source>
        <dbReference type="SAM" id="MobiDB-lite"/>
    </source>
</evidence>
<feature type="compositionally biased region" description="Polar residues" evidence="1">
    <location>
        <begin position="548"/>
        <end position="567"/>
    </location>
</feature>
<feature type="region of interest" description="Disordered" evidence="1">
    <location>
        <begin position="157"/>
        <end position="232"/>
    </location>
</feature>
<protein>
    <submittedName>
        <fullName evidence="2">Uncharacterized protein</fullName>
    </submittedName>
</protein>
<reference evidence="2 3" key="1">
    <citation type="submission" date="2024-06" db="EMBL/GenBank/DDBJ databases">
        <authorList>
            <person name="Pan Q."/>
            <person name="Wen M."/>
            <person name="Jouanno E."/>
            <person name="Zahm M."/>
            <person name="Klopp C."/>
            <person name="Cabau C."/>
            <person name="Louis A."/>
            <person name="Berthelot C."/>
            <person name="Parey E."/>
            <person name="Roest Crollius H."/>
            <person name="Montfort J."/>
            <person name="Robinson-Rechavi M."/>
            <person name="Bouchez O."/>
            <person name="Lampietro C."/>
            <person name="Lopez Roques C."/>
            <person name="Donnadieu C."/>
            <person name="Postlethwait J."/>
            <person name="Bobe J."/>
            <person name="Verreycken H."/>
            <person name="Guiguen Y."/>
        </authorList>
    </citation>
    <scope>NUCLEOTIDE SEQUENCE [LARGE SCALE GENOMIC DNA]</scope>
    <source>
        <strain evidence="2">Up_M1</strain>
        <tissue evidence="2">Testis</tissue>
    </source>
</reference>
<gene>
    <name evidence="2" type="ORF">UPYG_G00223630</name>
</gene>
<feature type="region of interest" description="Disordered" evidence="1">
    <location>
        <begin position="672"/>
        <end position="701"/>
    </location>
</feature>
<dbReference type="PANTHER" id="PTHR45924">
    <property type="entry name" value="FI17866P1"/>
    <property type="match status" value="1"/>
</dbReference>
<feature type="region of interest" description="Disordered" evidence="1">
    <location>
        <begin position="411"/>
        <end position="457"/>
    </location>
</feature>
<feature type="compositionally biased region" description="Polar residues" evidence="1">
    <location>
        <begin position="415"/>
        <end position="425"/>
    </location>
</feature>
<evidence type="ECO:0000313" key="2">
    <source>
        <dbReference type="EMBL" id="KAL0969187.1"/>
    </source>
</evidence>
<dbReference type="EMBL" id="JAGEUA010000007">
    <property type="protein sequence ID" value="KAL0969187.1"/>
    <property type="molecule type" value="Genomic_DNA"/>
</dbReference>
<dbReference type="PANTHER" id="PTHR45924:SF4">
    <property type="entry name" value="PLECKSTRIN HOMOLOGY DOMAIN-CONTAINING FAMILY G MEMBER 3"/>
    <property type="match status" value="1"/>
</dbReference>
<dbReference type="Proteomes" id="UP001557470">
    <property type="component" value="Unassembled WGS sequence"/>
</dbReference>
<keyword evidence="3" id="KW-1185">Reference proteome</keyword>
<feature type="compositionally biased region" description="Acidic residues" evidence="1">
    <location>
        <begin position="190"/>
        <end position="220"/>
    </location>
</feature>
<comment type="caution">
    <text evidence="2">The sequence shown here is derived from an EMBL/GenBank/DDBJ whole genome shotgun (WGS) entry which is preliminary data.</text>
</comment>
<feature type="compositionally biased region" description="Low complexity" evidence="1">
    <location>
        <begin position="747"/>
        <end position="767"/>
    </location>
</feature>